<keyword evidence="2" id="KW-1185">Reference proteome</keyword>
<reference evidence="1 2" key="1">
    <citation type="journal article" date="2013" name="PLoS Genet.">
        <title>The genome and development-dependent transcriptomes of Pyronema confluens: a window into fungal evolution.</title>
        <authorList>
            <person name="Traeger S."/>
            <person name="Altegoer F."/>
            <person name="Freitag M."/>
            <person name="Gabaldon T."/>
            <person name="Kempken F."/>
            <person name="Kumar A."/>
            <person name="Marcet-Houben M."/>
            <person name="Poggeler S."/>
            <person name="Stajich J.E."/>
            <person name="Nowrousian M."/>
        </authorList>
    </citation>
    <scope>NUCLEOTIDE SEQUENCE [LARGE SCALE GENOMIC DNA]</scope>
    <source>
        <strain evidence="2">CBS 100304</strain>
        <tissue evidence="1">Vegetative mycelium</tissue>
    </source>
</reference>
<dbReference type="AlphaFoldDB" id="U4LTM2"/>
<evidence type="ECO:0000313" key="2">
    <source>
        <dbReference type="Proteomes" id="UP000018144"/>
    </source>
</evidence>
<name>U4LTM2_PYROM</name>
<organism evidence="1 2">
    <name type="scientific">Pyronema omphalodes (strain CBS 100304)</name>
    <name type="common">Pyronema confluens</name>
    <dbReference type="NCBI Taxonomy" id="1076935"/>
    <lineage>
        <taxon>Eukaryota</taxon>
        <taxon>Fungi</taxon>
        <taxon>Dikarya</taxon>
        <taxon>Ascomycota</taxon>
        <taxon>Pezizomycotina</taxon>
        <taxon>Pezizomycetes</taxon>
        <taxon>Pezizales</taxon>
        <taxon>Pyronemataceae</taxon>
        <taxon>Pyronema</taxon>
    </lineage>
</organism>
<accession>U4LTM2</accession>
<gene>
    <name evidence="1" type="ORF">PCON_13800</name>
</gene>
<dbReference type="EMBL" id="HF935934">
    <property type="protein sequence ID" value="CCX32945.1"/>
    <property type="molecule type" value="Genomic_DNA"/>
</dbReference>
<protein>
    <submittedName>
        <fullName evidence="1">Uncharacterized protein</fullName>
    </submittedName>
</protein>
<proteinExistence type="predicted"/>
<dbReference type="Proteomes" id="UP000018144">
    <property type="component" value="Unassembled WGS sequence"/>
</dbReference>
<sequence length="99" mass="10699">MSFLYTSITICCLSSNIANSLLHFSRRFAFSSSSSLVSKYDQKSMFPLDILKSCVQSSLGLVPSGASSRLDLSCLPNSSKDEAEVSAMKSIREVAFVSS</sequence>
<evidence type="ECO:0000313" key="1">
    <source>
        <dbReference type="EMBL" id="CCX32945.1"/>
    </source>
</evidence>